<dbReference type="SUPFAM" id="SSF88697">
    <property type="entry name" value="PUA domain-like"/>
    <property type="match status" value="1"/>
</dbReference>
<dbReference type="InterPro" id="IPR015947">
    <property type="entry name" value="PUA-like_sf"/>
</dbReference>
<reference evidence="2 3" key="1">
    <citation type="submission" date="2020-08" db="EMBL/GenBank/DDBJ databases">
        <title>Genomic Encyclopedia of Type Strains, Phase IV (KMG-IV): sequencing the most valuable type-strain genomes for metagenomic binning, comparative biology and taxonomic classification.</title>
        <authorList>
            <person name="Goeker M."/>
        </authorList>
    </citation>
    <scope>NUCLEOTIDE SEQUENCE [LARGE SCALE GENOMIC DNA]</scope>
    <source>
        <strain evidence="2 3">DSM 23562</strain>
    </source>
</reference>
<keyword evidence="2" id="KW-0645">Protease</keyword>
<dbReference type="EMBL" id="JACHGW010000005">
    <property type="protein sequence ID" value="MBB6053076.1"/>
    <property type="molecule type" value="Genomic_DNA"/>
</dbReference>
<dbReference type="Pfam" id="PF02190">
    <property type="entry name" value="LON_substr_bdg"/>
    <property type="match status" value="1"/>
</dbReference>
<dbReference type="Proteomes" id="UP000520814">
    <property type="component" value="Unassembled WGS sequence"/>
</dbReference>
<dbReference type="AlphaFoldDB" id="A0A7W9SUU6"/>
<dbReference type="PROSITE" id="PS51787">
    <property type="entry name" value="LON_N"/>
    <property type="match status" value="1"/>
</dbReference>
<dbReference type="GO" id="GO:0006508">
    <property type="term" value="P:proteolysis"/>
    <property type="evidence" value="ECO:0007669"/>
    <property type="project" value="UniProtKB-KW"/>
</dbReference>
<feature type="domain" description="Lon N-terminal" evidence="1">
    <location>
        <begin position="9"/>
        <end position="203"/>
    </location>
</feature>
<dbReference type="InterPro" id="IPR003111">
    <property type="entry name" value="Lon_prtase_N"/>
</dbReference>
<sequence>MGSSQGGRITEVPLFPLDLVLFPQMVMPLHIFEMRYRLMVQHCLKENLPFGIVLLTGSDDATKTVETAEVGCLAKIVESEPLPDGRFRIQIVGTERFRLLDTHDNRPYRSGLIELLYDQPTNEGNWEPLVDSLKEALKDYLTRQLARAGKRVAGFRLPEEPELLSFAAAYVLPIANLDKQTLLELTDTPARLLSARDVLRRATRKLEQEAPVPREWEPLTSERFRRYRCWN</sequence>
<evidence type="ECO:0000259" key="1">
    <source>
        <dbReference type="PROSITE" id="PS51787"/>
    </source>
</evidence>
<comment type="caution">
    <text evidence="2">The sequence shown here is derived from an EMBL/GenBank/DDBJ whole genome shotgun (WGS) entry which is preliminary data.</text>
</comment>
<dbReference type="Gene3D" id="2.30.130.40">
    <property type="entry name" value="LON domain-like"/>
    <property type="match status" value="1"/>
</dbReference>
<dbReference type="PANTHER" id="PTHR46732">
    <property type="entry name" value="ATP-DEPENDENT PROTEASE LA (LON) DOMAIN PROTEIN"/>
    <property type="match status" value="1"/>
</dbReference>
<dbReference type="PANTHER" id="PTHR46732:SF8">
    <property type="entry name" value="ATP-DEPENDENT PROTEASE LA (LON) DOMAIN PROTEIN"/>
    <property type="match status" value="1"/>
</dbReference>
<name>A0A7W9SUU6_ARMRO</name>
<accession>A0A7W9SUU6</accession>
<dbReference type="RefSeq" id="WP_184203011.1">
    <property type="nucleotide sequence ID" value="NZ_JACHGW010000005.1"/>
</dbReference>
<evidence type="ECO:0000313" key="2">
    <source>
        <dbReference type="EMBL" id="MBB6053076.1"/>
    </source>
</evidence>
<keyword evidence="3" id="KW-1185">Reference proteome</keyword>
<dbReference type="InterPro" id="IPR046336">
    <property type="entry name" value="Lon_prtase_N_sf"/>
</dbReference>
<gene>
    <name evidence="2" type="ORF">HNQ39_004908</name>
</gene>
<keyword evidence="2" id="KW-0378">Hydrolase</keyword>
<organism evidence="2 3">
    <name type="scientific">Armatimonas rosea</name>
    <dbReference type="NCBI Taxonomy" id="685828"/>
    <lineage>
        <taxon>Bacteria</taxon>
        <taxon>Bacillati</taxon>
        <taxon>Armatimonadota</taxon>
        <taxon>Armatimonadia</taxon>
        <taxon>Armatimonadales</taxon>
        <taxon>Armatimonadaceae</taxon>
        <taxon>Armatimonas</taxon>
    </lineage>
</organism>
<dbReference type="Gene3D" id="1.20.58.1480">
    <property type="match status" value="1"/>
</dbReference>
<proteinExistence type="predicted"/>
<dbReference type="GO" id="GO:0008233">
    <property type="term" value="F:peptidase activity"/>
    <property type="evidence" value="ECO:0007669"/>
    <property type="project" value="UniProtKB-KW"/>
</dbReference>
<dbReference type="SMART" id="SM00464">
    <property type="entry name" value="LON"/>
    <property type="match status" value="1"/>
</dbReference>
<protein>
    <submittedName>
        <fullName evidence="2">Lon protease-like protein</fullName>
    </submittedName>
</protein>
<evidence type="ECO:0000313" key="3">
    <source>
        <dbReference type="Proteomes" id="UP000520814"/>
    </source>
</evidence>